<protein>
    <submittedName>
        <fullName evidence="3">Uncharacterized protein LOC101982994 isoform X1</fullName>
    </submittedName>
</protein>
<reference evidence="3" key="1">
    <citation type="submission" date="2025-08" db="UniProtKB">
        <authorList>
            <consortium name="RefSeq"/>
        </authorList>
    </citation>
    <scope>IDENTIFICATION</scope>
</reference>
<evidence type="ECO:0000313" key="3">
    <source>
        <dbReference type="RefSeq" id="XP_026641478.1"/>
    </source>
</evidence>
<gene>
    <name evidence="3" type="primary">LOC101982994</name>
</gene>
<feature type="region of interest" description="Disordered" evidence="1">
    <location>
        <begin position="68"/>
        <end position="97"/>
    </location>
</feature>
<accession>A0ABM1UHL6</accession>
<organism evidence="2 3">
    <name type="scientific">Microtus ochrogaster</name>
    <name type="common">Prairie vole</name>
    <dbReference type="NCBI Taxonomy" id="79684"/>
    <lineage>
        <taxon>Eukaryota</taxon>
        <taxon>Metazoa</taxon>
        <taxon>Chordata</taxon>
        <taxon>Craniata</taxon>
        <taxon>Vertebrata</taxon>
        <taxon>Euteleostomi</taxon>
        <taxon>Mammalia</taxon>
        <taxon>Eutheria</taxon>
        <taxon>Euarchontoglires</taxon>
        <taxon>Glires</taxon>
        <taxon>Rodentia</taxon>
        <taxon>Myomorpha</taxon>
        <taxon>Muroidea</taxon>
        <taxon>Cricetidae</taxon>
        <taxon>Arvicolinae</taxon>
        <taxon>Microtus</taxon>
    </lineage>
</organism>
<keyword evidence="2" id="KW-1185">Reference proteome</keyword>
<dbReference type="PANTHER" id="PTHR47730:SF1">
    <property type="entry name" value="SMALL INTEGRAL MEMBRANE PROTEIN 29"/>
    <property type="match status" value="1"/>
</dbReference>
<dbReference type="PANTHER" id="PTHR47730">
    <property type="entry name" value="SMALL INTEGRAL MEMBRANE PROTEIN 29"/>
    <property type="match status" value="1"/>
</dbReference>
<dbReference type="RefSeq" id="XP_026641478.1">
    <property type="nucleotide sequence ID" value="XM_026785677.1"/>
</dbReference>
<feature type="region of interest" description="Disordered" evidence="1">
    <location>
        <begin position="1"/>
        <end position="23"/>
    </location>
</feature>
<evidence type="ECO:0000313" key="2">
    <source>
        <dbReference type="Proteomes" id="UP000694915"/>
    </source>
</evidence>
<proteinExistence type="predicted"/>
<evidence type="ECO:0000256" key="1">
    <source>
        <dbReference type="SAM" id="MobiDB-lite"/>
    </source>
</evidence>
<sequence>MGTESREGLGSTPGYSPARQLPVPRILRCSREITPPGHLPTVRPFAAPCRRGVDTAGPPTRLRIGQCEGLRRRGPASSPGPLITRRRALPGPEPTHGVAVRAARREVMYVQKKKRVDQLRHHLLPMYSYDPAEELHEAEQELLSDVGDPKVVHGWQSSYQHKRMPLLDIKT</sequence>
<dbReference type="Proteomes" id="UP000694915">
    <property type="component" value="Linkage group LG2"/>
</dbReference>
<name>A0ABM1UHL6_MICOH</name>
<dbReference type="GeneID" id="101982994"/>
<dbReference type="InterPro" id="IPR043239">
    <property type="entry name" value="SMIM29"/>
</dbReference>